<feature type="transmembrane region" description="Helical" evidence="6">
    <location>
        <begin position="102"/>
        <end position="120"/>
    </location>
</feature>
<feature type="domain" description="Cation efflux protein transmembrane" evidence="7">
    <location>
        <begin position="28"/>
        <end position="226"/>
    </location>
</feature>
<organism evidence="8 9">
    <name type="scientific">Anaerotignum lactatifermentans</name>
    <dbReference type="NCBI Taxonomy" id="160404"/>
    <lineage>
        <taxon>Bacteria</taxon>
        <taxon>Bacillati</taxon>
        <taxon>Bacillota</taxon>
        <taxon>Clostridia</taxon>
        <taxon>Lachnospirales</taxon>
        <taxon>Anaerotignaceae</taxon>
        <taxon>Anaerotignum</taxon>
    </lineage>
</organism>
<evidence type="ECO:0000256" key="2">
    <source>
        <dbReference type="ARBA" id="ARBA00022448"/>
    </source>
</evidence>
<evidence type="ECO:0000313" key="9">
    <source>
        <dbReference type="Proteomes" id="UP000195455"/>
    </source>
</evidence>
<protein>
    <recommendedName>
        <fullName evidence="7">Cation efflux protein transmembrane domain-containing protein</fullName>
    </recommendedName>
</protein>
<feature type="transmembrane region" description="Helical" evidence="6">
    <location>
        <begin position="203"/>
        <end position="221"/>
    </location>
</feature>
<keyword evidence="4 6" id="KW-1133">Transmembrane helix</keyword>
<evidence type="ECO:0000259" key="7">
    <source>
        <dbReference type="Pfam" id="PF01545"/>
    </source>
</evidence>
<dbReference type="PANTHER" id="PTHR43840:SF15">
    <property type="entry name" value="MITOCHONDRIAL METAL TRANSPORTER 1-RELATED"/>
    <property type="match status" value="1"/>
</dbReference>
<feature type="transmembrane region" description="Helical" evidence="6">
    <location>
        <begin position="126"/>
        <end position="153"/>
    </location>
</feature>
<dbReference type="GO" id="GO:0006882">
    <property type="term" value="P:intracellular zinc ion homeostasis"/>
    <property type="evidence" value="ECO:0007669"/>
    <property type="project" value="TreeGrafter"/>
</dbReference>
<dbReference type="GO" id="GO:0015341">
    <property type="term" value="F:zinc efflux antiporter activity"/>
    <property type="evidence" value="ECO:0007669"/>
    <property type="project" value="TreeGrafter"/>
</dbReference>
<evidence type="ECO:0000256" key="1">
    <source>
        <dbReference type="ARBA" id="ARBA00004141"/>
    </source>
</evidence>
<feature type="transmembrane region" description="Helical" evidence="6">
    <location>
        <begin position="165"/>
        <end position="183"/>
    </location>
</feature>
<dbReference type="PANTHER" id="PTHR43840">
    <property type="entry name" value="MITOCHONDRIAL METAL TRANSPORTER 1-RELATED"/>
    <property type="match status" value="1"/>
</dbReference>
<proteinExistence type="predicted"/>
<reference evidence="9" key="1">
    <citation type="submission" date="2017-04" db="EMBL/GenBank/DDBJ databases">
        <title>Function of individual gut microbiota members based on whole genome sequencing of pure cultures obtained from chicken caecum.</title>
        <authorList>
            <person name="Medvecky M."/>
            <person name="Cejkova D."/>
            <person name="Polansky O."/>
            <person name="Karasova D."/>
            <person name="Kubasova T."/>
            <person name="Cizek A."/>
            <person name="Rychlik I."/>
        </authorList>
    </citation>
    <scope>NUCLEOTIDE SEQUENCE [LARGE SCALE GENOMIC DNA]</scope>
    <source>
        <strain evidence="9">An75</strain>
    </source>
</reference>
<dbReference type="EMBL" id="NFHM01000011">
    <property type="protein sequence ID" value="OUN42659.1"/>
    <property type="molecule type" value="Genomic_DNA"/>
</dbReference>
<evidence type="ECO:0000313" key="8">
    <source>
        <dbReference type="EMBL" id="OUN42659.1"/>
    </source>
</evidence>
<dbReference type="Pfam" id="PF01545">
    <property type="entry name" value="Cation_efflux"/>
    <property type="match status" value="1"/>
</dbReference>
<evidence type="ECO:0000256" key="3">
    <source>
        <dbReference type="ARBA" id="ARBA00022692"/>
    </source>
</evidence>
<dbReference type="GO" id="GO:0015086">
    <property type="term" value="F:cadmium ion transmembrane transporter activity"/>
    <property type="evidence" value="ECO:0007669"/>
    <property type="project" value="TreeGrafter"/>
</dbReference>
<comment type="subcellular location">
    <subcellularLocation>
        <location evidence="1">Membrane</location>
        <topology evidence="1">Multi-pass membrane protein</topology>
    </subcellularLocation>
</comment>
<dbReference type="GO" id="GO:0005886">
    <property type="term" value="C:plasma membrane"/>
    <property type="evidence" value="ECO:0007669"/>
    <property type="project" value="TreeGrafter"/>
</dbReference>
<sequence length="312" mass="34611">MKMEQTQGAVMPKRSRNQELQTEKRFLQLSVFADVCFVVAELLFAFASHSQSVLMDAAYDGAEMLMMAAAVCLTPLFYRPISEKYPFGYAQVESVFTAVKSAMMLSVMAGLTVNVIQTMLSGGAHVAYGAVSMFQLLLGLVSLCILGVMYVGARKVASPILQTEWMAWRLDVLYSMGMAAAFFGAKVLKDTSLAWMAPYVDQVVALLVVAFALPGAAKMFFGAVKDIFLFAPDEKVLEQVKGICEPLLQAYGFEPVFYDVTRTGRRMWVSVYFHTEGDVLSLDCMRQASKEAQKHLCEKWDYCVCELVPEQA</sequence>
<dbReference type="Gene3D" id="1.20.1510.10">
    <property type="entry name" value="Cation efflux protein transmembrane domain"/>
    <property type="match status" value="1"/>
</dbReference>
<keyword evidence="5 6" id="KW-0472">Membrane</keyword>
<evidence type="ECO:0000256" key="4">
    <source>
        <dbReference type="ARBA" id="ARBA00022989"/>
    </source>
</evidence>
<comment type="caution">
    <text evidence="8">The sequence shown here is derived from an EMBL/GenBank/DDBJ whole genome shotgun (WGS) entry which is preliminary data.</text>
</comment>
<gene>
    <name evidence="8" type="ORF">B5G26_08470</name>
</gene>
<dbReference type="AlphaFoldDB" id="A0A1Y3U8B8"/>
<dbReference type="SUPFAM" id="SSF161111">
    <property type="entry name" value="Cation efflux protein transmembrane domain-like"/>
    <property type="match status" value="1"/>
</dbReference>
<dbReference type="InterPro" id="IPR058533">
    <property type="entry name" value="Cation_efflux_TM"/>
</dbReference>
<feature type="transmembrane region" description="Helical" evidence="6">
    <location>
        <begin position="64"/>
        <end position="81"/>
    </location>
</feature>
<keyword evidence="3 6" id="KW-0812">Transmembrane</keyword>
<dbReference type="InterPro" id="IPR050291">
    <property type="entry name" value="CDF_Transporter"/>
</dbReference>
<accession>A0A1Y3U8B8</accession>
<keyword evidence="2" id="KW-0813">Transport</keyword>
<dbReference type="GO" id="GO:0015093">
    <property type="term" value="F:ferrous iron transmembrane transporter activity"/>
    <property type="evidence" value="ECO:0007669"/>
    <property type="project" value="TreeGrafter"/>
</dbReference>
<evidence type="ECO:0000256" key="6">
    <source>
        <dbReference type="SAM" id="Phobius"/>
    </source>
</evidence>
<name>A0A1Y3U8B8_9FIRM</name>
<dbReference type="InterPro" id="IPR027469">
    <property type="entry name" value="Cation_efflux_TMD_sf"/>
</dbReference>
<feature type="transmembrane region" description="Helical" evidence="6">
    <location>
        <begin position="26"/>
        <end position="44"/>
    </location>
</feature>
<evidence type="ECO:0000256" key="5">
    <source>
        <dbReference type="ARBA" id="ARBA00023136"/>
    </source>
</evidence>
<dbReference type="Proteomes" id="UP000195455">
    <property type="component" value="Unassembled WGS sequence"/>
</dbReference>